<dbReference type="InterPro" id="IPR036390">
    <property type="entry name" value="WH_DNA-bd_sf"/>
</dbReference>
<dbReference type="EMBL" id="CP053840">
    <property type="protein sequence ID" value="QKF66549.1"/>
    <property type="molecule type" value="Genomic_DNA"/>
</dbReference>
<name>A0AAE7E3N5_9BACT</name>
<dbReference type="Proteomes" id="UP000503482">
    <property type="component" value="Chromosome"/>
</dbReference>
<dbReference type="RefSeq" id="WP_128358983.1">
    <property type="nucleotide sequence ID" value="NZ_CP053840.1"/>
</dbReference>
<gene>
    <name evidence="2" type="ORF">AVENP_0993</name>
</gene>
<evidence type="ECO:0008006" key="4">
    <source>
        <dbReference type="Google" id="ProtNLM"/>
    </source>
</evidence>
<keyword evidence="3" id="KW-1185">Reference proteome</keyword>
<proteinExistence type="predicted"/>
<protein>
    <recommendedName>
        <fullName evidence="4">ArsR family transcriptional regulator</fullName>
    </recommendedName>
</protein>
<evidence type="ECO:0000256" key="1">
    <source>
        <dbReference type="SAM" id="MobiDB-lite"/>
    </source>
</evidence>
<dbReference type="SUPFAM" id="SSF46785">
    <property type="entry name" value="Winged helix' DNA-binding domain"/>
    <property type="match status" value="1"/>
</dbReference>
<evidence type="ECO:0000313" key="3">
    <source>
        <dbReference type="Proteomes" id="UP000503482"/>
    </source>
</evidence>
<sequence>MLEVLFGSKNAERVLQFLLARNSAYAREIALFYDVSPSVIKKQLEKFETGSIIVGRDIGNIRIYELNQRNLFIKELTALLIKSRSTYEPEERARLVRKDRSRPRSKNKPLIQRRDNIQDIQK</sequence>
<dbReference type="KEGG" id="avp:AVENP_0993"/>
<accession>A0AAE7E3N5</accession>
<reference evidence="2 3" key="1">
    <citation type="submission" date="2020-05" db="EMBL/GenBank/DDBJ databases">
        <title>Complete genome sequencing of Campylobacter and Arcobacter type strains.</title>
        <authorList>
            <person name="Miller W.G."/>
            <person name="Yee E."/>
        </authorList>
    </citation>
    <scope>NUCLEOTIDE SEQUENCE [LARGE SCALE GENOMIC DNA]</scope>
    <source>
        <strain evidence="2 3">LMG 26156</strain>
    </source>
</reference>
<evidence type="ECO:0000313" key="2">
    <source>
        <dbReference type="EMBL" id="QKF66549.1"/>
    </source>
</evidence>
<feature type="compositionally biased region" description="Basic and acidic residues" evidence="1">
    <location>
        <begin position="112"/>
        <end position="122"/>
    </location>
</feature>
<dbReference type="AlphaFoldDB" id="A0AAE7E3N5"/>
<organism evidence="2 3">
    <name type="scientific">Arcobacter venerupis</name>
    <dbReference type="NCBI Taxonomy" id="1054033"/>
    <lineage>
        <taxon>Bacteria</taxon>
        <taxon>Pseudomonadati</taxon>
        <taxon>Campylobacterota</taxon>
        <taxon>Epsilonproteobacteria</taxon>
        <taxon>Campylobacterales</taxon>
        <taxon>Arcobacteraceae</taxon>
        <taxon>Arcobacter</taxon>
    </lineage>
</organism>
<feature type="region of interest" description="Disordered" evidence="1">
    <location>
        <begin position="92"/>
        <end position="122"/>
    </location>
</feature>